<dbReference type="Proteomes" id="UP000032232">
    <property type="component" value="Unassembled WGS sequence"/>
</dbReference>
<comment type="caution">
    <text evidence="1">The sequence shown here is derived from an EMBL/GenBank/DDBJ whole genome shotgun (WGS) entry which is preliminary data.</text>
</comment>
<protein>
    <submittedName>
        <fullName evidence="1">Uncharacterized protein</fullName>
    </submittedName>
</protein>
<sequence length="132" mass="13713">MRALVLAATYVAGPASADLARTACKTALSDMRVSSGGPAGVRMTADRVTAALGGLHCDDASLVETMARKGYVPDVDGPAPDGRSARTVSFVPTDGALRLLWRGEPPLDPRCARGIDLHFNGDRFVVATPSSC</sequence>
<dbReference type="RefSeq" id="WP_043920141.1">
    <property type="nucleotide sequence ID" value="NZ_FZPF01000001.1"/>
</dbReference>
<evidence type="ECO:0000313" key="2">
    <source>
        <dbReference type="Proteomes" id="UP000032232"/>
    </source>
</evidence>
<organism evidence="1 2">
    <name type="scientific">Jannaschia aquimarina</name>
    <dbReference type="NCBI Taxonomy" id="935700"/>
    <lineage>
        <taxon>Bacteria</taxon>
        <taxon>Pseudomonadati</taxon>
        <taxon>Pseudomonadota</taxon>
        <taxon>Alphaproteobacteria</taxon>
        <taxon>Rhodobacterales</taxon>
        <taxon>Roseobacteraceae</taxon>
        <taxon>Jannaschia</taxon>
    </lineage>
</organism>
<name>A0A0D1CK03_9RHOB</name>
<dbReference type="EMBL" id="JYFE01000060">
    <property type="protein sequence ID" value="KIT15077.1"/>
    <property type="molecule type" value="Genomic_DNA"/>
</dbReference>
<gene>
    <name evidence="1" type="ORF">jaqu_34040</name>
</gene>
<proteinExistence type="predicted"/>
<dbReference type="PATRIC" id="fig|935700.4.peg.3514"/>
<dbReference type="STRING" id="935700.jaqu_34040"/>
<dbReference type="AlphaFoldDB" id="A0A0D1CK03"/>
<reference evidence="1 2" key="1">
    <citation type="submission" date="2015-02" db="EMBL/GenBank/DDBJ databases">
        <title>Genome Sequence of Jannaschia aquimarina DSM28248, a member of the Roseobacter clade.</title>
        <authorList>
            <person name="Voget S."/>
            <person name="Daniel R."/>
        </authorList>
    </citation>
    <scope>NUCLEOTIDE SEQUENCE [LARGE SCALE GENOMIC DNA]</scope>
    <source>
        <strain evidence="1 2">GSW-M26</strain>
    </source>
</reference>
<evidence type="ECO:0000313" key="1">
    <source>
        <dbReference type="EMBL" id="KIT15077.1"/>
    </source>
</evidence>
<accession>A0A0D1CK03</accession>
<keyword evidence="2" id="KW-1185">Reference proteome</keyword>